<dbReference type="AlphaFoldDB" id="A0A917C249"/>
<dbReference type="Pfam" id="PF13412">
    <property type="entry name" value="HTH_24"/>
    <property type="match status" value="1"/>
</dbReference>
<dbReference type="GO" id="GO:0043565">
    <property type="term" value="F:sequence-specific DNA binding"/>
    <property type="evidence" value="ECO:0007669"/>
    <property type="project" value="InterPro"/>
</dbReference>
<dbReference type="CDD" id="cd00090">
    <property type="entry name" value="HTH_ARSR"/>
    <property type="match status" value="1"/>
</dbReference>
<proteinExistence type="predicted"/>
<dbReference type="PRINTS" id="PR00033">
    <property type="entry name" value="HTHASNC"/>
</dbReference>
<evidence type="ECO:0000256" key="3">
    <source>
        <dbReference type="ARBA" id="ARBA00023163"/>
    </source>
</evidence>
<dbReference type="InterPro" id="IPR036388">
    <property type="entry name" value="WH-like_DNA-bd_sf"/>
</dbReference>
<dbReference type="EMBL" id="BMHV01000013">
    <property type="protein sequence ID" value="GGF66313.1"/>
    <property type="molecule type" value="Genomic_DNA"/>
</dbReference>
<sequence>MNELDITDRKILTLLQRDGRMSNADLADAVNLSPSACLRRVKRLEDDGYIDGYAMLVNQAAVGKPTNVFVEITLRSLSEETVDAFEHAVINCPDVRGCYLMSGDADYLLRIACAGPEGYEHIHRNYLSRMPGVSRIRSSFALRTVCKKTGVKMADI</sequence>
<dbReference type="Proteomes" id="UP000632498">
    <property type="component" value="Unassembled WGS sequence"/>
</dbReference>
<dbReference type="Gene3D" id="1.10.10.10">
    <property type="entry name" value="Winged helix-like DNA-binding domain superfamily/Winged helix DNA-binding domain"/>
    <property type="match status" value="1"/>
</dbReference>
<name>A0A917C249_9PROT</name>
<keyword evidence="6" id="KW-1185">Reference proteome</keyword>
<dbReference type="InterPro" id="IPR000485">
    <property type="entry name" value="AsnC-type_HTH_dom"/>
</dbReference>
<keyword evidence="2" id="KW-0238">DNA-binding</keyword>
<dbReference type="PANTHER" id="PTHR30154">
    <property type="entry name" value="LEUCINE-RESPONSIVE REGULATORY PROTEIN"/>
    <property type="match status" value="1"/>
</dbReference>
<feature type="domain" description="HTH asnC-type" evidence="4">
    <location>
        <begin position="4"/>
        <end position="65"/>
    </location>
</feature>
<dbReference type="Gene3D" id="3.30.70.920">
    <property type="match status" value="1"/>
</dbReference>
<comment type="caution">
    <text evidence="5">The sequence shown here is derived from an EMBL/GenBank/DDBJ whole genome shotgun (WGS) entry which is preliminary data.</text>
</comment>
<dbReference type="PROSITE" id="PS00519">
    <property type="entry name" value="HTH_ASNC_1"/>
    <property type="match status" value="1"/>
</dbReference>
<reference evidence="5" key="1">
    <citation type="journal article" date="2014" name="Int. J. Syst. Evol. Microbiol.">
        <title>Complete genome sequence of Corynebacterium casei LMG S-19264T (=DSM 44701T), isolated from a smear-ripened cheese.</title>
        <authorList>
            <consortium name="US DOE Joint Genome Institute (JGI-PGF)"/>
            <person name="Walter F."/>
            <person name="Albersmeier A."/>
            <person name="Kalinowski J."/>
            <person name="Ruckert C."/>
        </authorList>
    </citation>
    <scope>NUCLEOTIDE SEQUENCE</scope>
    <source>
        <strain evidence="5">CGMCC 1.15254</strain>
    </source>
</reference>
<gene>
    <name evidence="5" type="ORF">GCM10011332_20480</name>
</gene>
<dbReference type="GO" id="GO:0005829">
    <property type="term" value="C:cytosol"/>
    <property type="evidence" value="ECO:0007669"/>
    <property type="project" value="TreeGrafter"/>
</dbReference>
<dbReference type="InterPro" id="IPR011991">
    <property type="entry name" value="ArsR-like_HTH"/>
</dbReference>
<dbReference type="PROSITE" id="PS50956">
    <property type="entry name" value="HTH_ASNC_2"/>
    <property type="match status" value="1"/>
</dbReference>
<dbReference type="SUPFAM" id="SSF54909">
    <property type="entry name" value="Dimeric alpha+beta barrel"/>
    <property type="match status" value="1"/>
</dbReference>
<dbReference type="InterPro" id="IPR019887">
    <property type="entry name" value="Tscrpt_reg_AsnC/Lrp_C"/>
</dbReference>
<dbReference type="RefSeq" id="WP_188664528.1">
    <property type="nucleotide sequence ID" value="NZ_BMHV01000013.1"/>
</dbReference>
<reference evidence="5" key="2">
    <citation type="submission" date="2020-09" db="EMBL/GenBank/DDBJ databases">
        <authorList>
            <person name="Sun Q."/>
            <person name="Zhou Y."/>
        </authorList>
    </citation>
    <scope>NUCLEOTIDE SEQUENCE</scope>
    <source>
        <strain evidence="5">CGMCC 1.15254</strain>
    </source>
</reference>
<evidence type="ECO:0000313" key="6">
    <source>
        <dbReference type="Proteomes" id="UP000632498"/>
    </source>
</evidence>
<protein>
    <submittedName>
        <fullName evidence="5">AsnC family transcriptional regulator</fullName>
    </submittedName>
</protein>
<organism evidence="5 6">
    <name type="scientific">Terasakiella brassicae</name>
    <dbReference type="NCBI Taxonomy" id="1634917"/>
    <lineage>
        <taxon>Bacteria</taxon>
        <taxon>Pseudomonadati</taxon>
        <taxon>Pseudomonadota</taxon>
        <taxon>Alphaproteobacteria</taxon>
        <taxon>Rhodospirillales</taxon>
        <taxon>Terasakiellaceae</taxon>
        <taxon>Terasakiella</taxon>
    </lineage>
</organism>
<keyword evidence="3" id="KW-0804">Transcription</keyword>
<dbReference type="SUPFAM" id="SSF46785">
    <property type="entry name" value="Winged helix' DNA-binding domain"/>
    <property type="match status" value="1"/>
</dbReference>
<evidence type="ECO:0000259" key="4">
    <source>
        <dbReference type="PROSITE" id="PS50956"/>
    </source>
</evidence>
<dbReference type="PANTHER" id="PTHR30154:SF34">
    <property type="entry name" value="TRANSCRIPTIONAL REGULATOR AZLB"/>
    <property type="match status" value="1"/>
</dbReference>
<dbReference type="SMART" id="SM00344">
    <property type="entry name" value="HTH_ASNC"/>
    <property type="match status" value="1"/>
</dbReference>
<evidence type="ECO:0000256" key="1">
    <source>
        <dbReference type="ARBA" id="ARBA00023015"/>
    </source>
</evidence>
<dbReference type="GO" id="GO:0043200">
    <property type="term" value="P:response to amino acid"/>
    <property type="evidence" value="ECO:0007669"/>
    <property type="project" value="TreeGrafter"/>
</dbReference>
<accession>A0A917C249</accession>
<dbReference type="GO" id="GO:0006355">
    <property type="term" value="P:regulation of DNA-templated transcription"/>
    <property type="evidence" value="ECO:0007669"/>
    <property type="project" value="UniProtKB-ARBA"/>
</dbReference>
<keyword evidence="1" id="KW-0805">Transcription regulation</keyword>
<dbReference type="InterPro" id="IPR036390">
    <property type="entry name" value="WH_DNA-bd_sf"/>
</dbReference>
<dbReference type="InterPro" id="IPR019888">
    <property type="entry name" value="Tscrpt_reg_AsnC-like"/>
</dbReference>
<dbReference type="InterPro" id="IPR019885">
    <property type="entry name" value="Tscrpt_reg_HTH_AsnC-type_CS"/>
</dbReference>
<evidence type="ECO:0000313" key="5">
    <source>
        <dbReference type="EMBL" id="GGF66313.1"/>
    </source>
</evidence>
<evidence type="ECO:0000256" key="2">
    <source>
        <dbReference type="ARBA" id="ARBA00023125"/>
    </source>
</evidence>
<dbReference type="Pfam" id="PF01037">
    <property type="entry name" value="AsnC_trans_reg"/>
    <property type="match status" value="1"/>
</dbReference>
<dbReference type="InterPro" id="IPR011008">
    <property type="entry name" value="Dimeric_a/b-barrel"/>
</dbReference>